<dbReference type="Proteomes" id="UP000294547">
    <property type="component" value="Unassembled WGS sequence"/>
</dbReference>
<organism evidence="3 4">
    <name type="scientific">Oharaeibacter diazotrophicus</name>
    <dbReference type="NCBI Taxonomy" id="1920512"/>
    <lineage>
        <taxon>Bacteria</taxon>
        <taxon>Pseudomonadati</taxon>
        <taxon>Pseudomonadota</taxon>
        <taxon>Alphaproteobacteria</taxon>
        <taxon>Hyphomicrobiales</taxon>
        <taxon>Pleomorphomonadaceae</taxon>
        <taxon>Oharaeibacter</taxon>
    </lineage>
</organism>
<dbReference type="SUPFAM" id="SSF51182">
    <property type="entry name" value="RmlC-like cupins"/>
    <property type="match status" value="1"/>
</dbReference>
<dbReference type="InterPro" id="IPR008579">
    <property type="entry name" value="UGlyAH_Cupin_dom"/>
</dbReference>
<evidence type="ECO:0000313" key="4">
    <source>
        <dbReference type="Proteomes" id="UP000294547"/>
    </source>
</evidence>
<gene>
    <name evidence="3" type="ORF">EDD54_1375</name>
</gene>
<dbReference type="AlphaFoldDB" id="A0A4R6RLQ8"/>
<dbReference type="PANTHER" id="PTHR40943">
    <property type="entry name" value="CYTOPLASMIC PROTEIN-RELATED"/>
    <property type="match status" value="1"/>
</dbReference>
<dbReference type="Gene3D" id="2.60.120.10">
    <property type="entry name" value="Jelly Rolls"/>
    <property type="match status" value="1"/>
</dbReference>
<dbReference type="InterPro" id="IPR014710">
    <property type="entry name" value="RmlC-like_jellyroll"/>
</dbReference>
<dbReference type="EMBL" id="SNXY01000006">
    <property type="protein sequence ID" value="TDP87480.1"/>
    <property type="molecule type" value="Genomic_DNA"/>
</dbReference>
<sequence>MQLKMMLASTLSFMAAAVPPRLPRQALVVSGLDEVVLDDAPIEPSWIVSGDPRARSGLHSAANDQSASTHVWECTAGTFRWHFGWEETVLILSGSVTVTAEDGTVRTLRAGDIGYFAGGTWATWAIDDHVRKLAFCRRTMPLPLAFALRMKSAMREMLSPAA</sequence>
<dbReference type="Pfam" id="PF05899">
    <property type="entry name" value="Cupin_3"/>
    <property type="match status" value="1"/>
</dbReference>
<feature type="chain" id="PRO_5020444598" description="(S)-ureidoglycine aminohydrolase cupin domain-containing protein" evidence="1">
    <location>
        <begin position="18"/>
        <end position="162"/>
    </location>
</feature>
<name>A0A4R6RLQ8_9HYPH</name>
<dbReference type="PANTHER" id="PTHR40943:SF1">
    <property type="entry name" value="CYTOPLASMIC PROTEIN"/>
    <property type="match status" value="1"/>
</dbReference>
<evidence type="ECO:0000256" key="1">
    <source>
        <dbReference type="SAM" id="SignalP"/>
    </source>
</evidence>
<evidence type="ECO:0000313" key="3">
    <source>
        <dbReference type="EMBL" id="TDP87480.1"/>
    </source>
</evidence>
<comment type="caution">
    <text evidence="3">The sequence shown here is derived from an EMBL/GenBank/DDBJ whole genome shotgun (WGS) entry which is preliminary data.</text>
</comment>
<keyword evidence="1" id="KW-0732">Signal</keyword>
<reference evidence="3 4" key="1">
    <citation type="submission" date="2019-03" db="EMBL/GenBank/DDBJ databases">
        <title>Genomic Encyclopedia of Type Strains, Phase IV (KMG-IV): sequencing the most valuable type-strain genomes for metagenomic binning, comparative biology and taxonomic classification.</title>
        <authorList>
            <person name="Goeker M."/>
        </authorList>
    </citation>
    <scope>NUCLEOTIDE SEQUENCE [LARGE SCALE GENOMIC DNA]</scope>
    <source>
        <strain evidence="3 4">DSM 102969</strain>
    </source>
</reference>
<dbReference type="CDD" id="cd02227">
    <property type="entry name" value="cupin_TM1112-like"/>
    <property type="match status" value="1"/>
</dbReference>
<proteinExistence type="predicted"/>
<dbReference type="InterPro" id="IPR011051">
    <property type="entry name" value="RmlC_Cupin_sf"/>
</dbReference>
<evidence type="ECO:0000259" key="2">
    <source>
        <dbReference type="Pfam" id="PF05899"/>
    </source>
</evidence>
<feature type="domain" description="(S)-ureidoglycine aminohydrolase cupin" evidence="2">
    <location>
        <begin position="63"/>
        <end position="132"/>
    </location>
</feature>
<feature type="signal peptide" evidence="1">
    <location>
        <begin position="1"/>
        <end position="17"/>
    </location>
</feature>
<keyword evidence="4" id="KW-1185">Reference proteome</keyword>
<protein>
    <recommendedName>
        <fullName evidence="2">(S)-ureidoglycine aminohydrolase cupin domain-containing protein</fullName>
    </recommendedName>
</protein>
<accession>A0A4R6RLQ8</accession>